<accession>A0A8D9DXX4</accession>
<dbReference type="EMBL" id="HBUF01389491">
    <property type="protein sequence ID" value="CAG6733346.1"/>
    <property type="molecule type" value="Transcribed_RNA"/>
</dbReference>
<dbReference type="EMBL" id="HBUF01389492">
    <property type="protein sequence ID" value="CAG6733347.1"/>
    <property type="molecule type" value="Transcribed_RNA"/>
</dbReference>
<feature type="compositionally biased region" description="Acidic residues" evidence="1">
    <location>
        <begin position="18"/>
        <end position="33"/>
    </location>
</feature>
<organism evidence="2">
    <name type="scientific">Cacopsylla melanoneura</name>
    <dbReference type="NCBI Taxonomy" id="428564"/>
    <lineage>
        <taxon>Eukaryota</taxon>
        <taxon>Metazoa</taxon>
        <taxon>Ecdysozoa</taxon>
        <taxon>Arthropoda</taxon>
        <taxon>Hexapoda</taxon>
        <taxon>Insecta</taxon>
        <taxon>Pterygota</taxon>
        <taxon>Neoptera</taxon>
        <taxon>Paraneoptera</taxon>
        <taxon>Hemiptera</taxon>
        <taxon>Sternorrhyncha</taxon>
        <taxon>Psylloidea</taxon>
        <taxon>Psyllidae</taxon>
        <taxon>Psyllinae</taxon>
        <taxon>Cacopsylla</taxon>
    </lineage>
</organism>
<name>A0A8D9DXX4_9HEMI</name>
<evidence type="ECO:0000256" key="1">
    <source>
        <dbReference type="SAM" id="MobiDB-lite"/>
    </source>
</evidence>
<reference evidence="2" key="1">
    <citation type="submission" date="2021-05" db="EMBL/GenBank/DDBJ databases">
        <authorList>
            <person name="Alioto T."/>
            <person name="Alioto T."/>
            <person name="Gomez Garrido J."/>
        </authorList>
    </citation>
    <scope>NUCLEOTIDE SEQUENCE</scope>
</reference>
<dbReference type="AlphaFoldDB" id="A0A8D9DXX4"/>
<feature type="region of interest" description="Disordered" evidence="1">
    <location>
        <begin position="1"/>
        <end position="43"/>
    </location>
</feature>
<evidence type="ECO:0000313" key="2">
    <source>
        <dbReference type="EMBL" id="CAG6733346.1"/>
    </source>
</evidence>
<proteinExistence type="predicted"/>
<protein>
    <submittedName>
        <fullName evidence="2">Uncharacterized protein</fullName>
    </submittedName>
</protein>
<sequence length="149" mass="17119">MGTGKKGSHRKELISESELSDDYEAVDDEDRDPDFDHGDIGSDVSEGLFELETTLERSTTDTRTVVDLMNDVFKLMPTWNVHILPHTDNFCMAQIIRGVNGVPMLKKCIEMDHDFNVKVYVHQIHYKKYDGVYDSEEHLIELLQLVDAM</sequence>